<dbReference type="OMA" id="YPAWYNA"/>
<evidence type="ECO:0000313" key="3">
    <source>
        <dbReference type="EMBL" id="QRD00082.1"/>
    </source>
</evidence>
<keyword evidence="2" id="KW-0732">Signal</keyword>
<evidence type="ECO:0000256" key="1">
    <source>
        <dbReference type="SAM" id="MobiDB-lite"/>
    </source>
</evidence>
<organism evidence="3 4">
    <name type="scientific">Phaeosphaeria nodorum (strain SN15 / ATCC MYA-4574 / FGSC 10173)</name>
    <name type="common">Glume blotch fungus</name>
    <name type="synonym">Parastagonospora nodorum</name>
    <dbReference type="NCBI Taxonomy" id="321614"/>
    <lineage>
        <taxon>Eukaryota</taxon>
        <taxon>Fungi</taxon>
        <taxon>Dikarya</taxon>
        <taxon>Ascomycota</taxon>
        <taxon>Pezizomycotina</taxon>
        <taxon>Dothideomycetes</taxon>
        <taxon>Pleosporomycetidae</taxon>
        <taxon>Pleosporales</taxon>
        <taxon>Pleosporineae</taxon>
        <taxon>Phaeosphaeriaceae</taxon>
        <taxon>Parastagonospora</taxon>
    </lineage>
</organism>
<dbReference type="Proteomes" id="UP000663193">
    <property type="component" value="Chromosome 10"/>
</dbReference>
<feature type="signal peptide" evidence="2">
    <location>
        <begin position="1"/>
        <end position="18"/>
    </location>
</feature>
<accession>A0A7U2I514</accession>
<reference evidence="4" key="1">
    <citation type="journal article" date="2021" name="BMC Genomics">
        <title>Chromosome-level genome assembly and manually-curated proteome of model necrotroph Parastagonospora nodorum Sn15 reveals a genome-wide trove of candidate effector homologs, and redundancy of virulence-related functions within an accessory chromosome.</title>
        <authorList>
            <person name="Bertazzoni S."/>
            <person name="Jones D.A.B."/>
            <person name="Phan H.T."/>
            <person name="Tan K.-C."/>
            <person name="Hane J.K."/>
        </authorList>
    </citation>
    <scope>NUCLEOTIDE SEQUENCE [LARGE SCALE GENOMIC DNA]</scope>
    <source>
        <strain evidence="4">SN15 / ATCC MYA-4574 / FGSC 10173)</strain>
    </source>
</reference>
<evidence type="ECO:0000313" key="4">
    <source>
        <dbReference type="Proteomes" id="UP000663193"/>
    </source>
</evidence>
<feature type="compositionally biased region" description="Polar residues" evidence="1">
    <location>
        <begin position="126"/>
        <end position="147"/>
    </location>
</feature>
<dbReference type="VEuPathDB" id="FungiDB:JI435_069900"/>
<feature type="region of interest" description="Disordered" evidence="1">
    <location>
        <begin position="119"/>
        <end position="147"/>
    </location>
</feature>
<dbReference type="AlphaFoldDB" id="A0A7U2I514"/>
<proteinExistence type="predicted"/>
<gene>
    <name evidence="3" type="ORF">JI435_069900</name>
</gene>
<evidence type="ECO:0000256" key="2">
    <source>
        <dbReference type="SAM" id="SignalP"/>
    </source>
</evidence>
<feature type="chain" id="PRO_5034529223" evidence="2">
    <location>
        <begin position="19"/>
        <end position="180"/>
    </location>
</feature>
<sequence length="180" mass="17485">MRFSCVGALLALAVGAVAQSPVPYTSVPADVQNSVLMVLATALPKESVSYALASSSEFAAQMASSLAAGNPPAWYQALPSDVKSLLPALYPVVHSATPTPTPSTSSSLAMSTPASSVPSVSAYPTGGNSTSASGVHMPTLSSTASASGPAQATANAASYPGAALGAGVGAALGFIGMLAL</sequence>
<keyword evidence="4" id="KW-1185">Reference proteome</keyword>
<name>A0A7U2I514_PHANO</name>
<dbReference type="RefSeq" id="XP_001797348.1">
    <property type="nucleotide sequence ID" value="XM_001797296.1"/>
</dbReference>
<dbReference type="EMBL" id="CP069032">
    <property type="protein sequence ID" value="QRD00082.1"/>
    <property type="molecule type" value="Genomic_DNA"/>
</dbReference>
<protein>
    <submittedName>
        <fullName evidence="3">Uncharacterized protein</fullName>
    </submittedName>
</protein>
<dbReference type="OrthoDB" id="5419608at2759"/>
<dbReference type="KEGG" id="pno:SNOG_06990"/>